<sequence>MEEMKAASGYTVACDWTYCCYLLVLQSQRLTQKFLQLVILASVDWLRNVLQNDDVTHASIATSSWSPSRNTILPATGPRRNAQIFASGSLHNSSHDWSSASLEKLHGAMKPFGDKTGLGYNSNEGSTVETSSNPQMVRTKRQTMNFVKPNMGQPIDAHPVKQR</sequence>
<gene>
    <name evidence="2" type="ORF">F511_40984</name>
</gene>
<keyword evidence="2" id="KW-0808">Transferase</keyword>
<dbReference type="EMBL" id="KV012883">
    <property type="protein sequence ID" value="KZV24135.1"/>
    <property type="molecule type" value="Genomic_DNA"/>
</dbReference>
<proteinExistence type="predicted"/>
<feature type="compositionally biased region" description="Polar residues" evidence="1">
    <location>
        <begin position="119"/>
        <end position="135"/>
    </location>
</feature>
<keyword evidence="2" id="KW-0418">Kinase</keyword>
<organism evidence="2 3">
    <name type="scientific">Dorcoceras hygrometricum</name>
    <dbReference type="NCBI Taxonomy" id="472368"/>
    <lineage>
        <taxon>Eukaryota</taxon>
        <taxon>Viridiplantae</taxon>
        <taxon>Streptophyta</taxon>
        <taxon>Embryophyta</taxon>
        <taxon>Tracheophyta</taxon>
        <taxon>Spermatophyta</taxon>
        <taxon>Magnoliopsida</taxon>
        <taxon>eudicotyledons</taxon>
        <taxon>Gunneridae</taxon>
        <taxon>Pentapetalae</taxon>
        <taxon>asterids</taxon>
        <taxon>lamiids</taxon>
        <taxon>Lamiales</taxon>
        <taxon>Gesneriaceae</taxon>
        <taxon>Didymocarpoideae</taxon>
        <taxon>Trichosporeae</taxon>
        <taxon>Loxocarpinae</taxon>
        <taxon>Dorcoceras</taxon>
    </lineage>
</organism>
<keyword evidence="2" id="KW-0675">Receptor</keyword>
<protein>
    <submittedName>
        <fullName evidence="2">LysM domain receptor-like kinase 4-like</fullName>
    </submittedName>
</protein>
<dbReference type="Proteomes" id="UP000250235">
    <property type="component" value="Unassembled WGS sequence"/>
</dbReference>
<accession>A0A2Z7AQP6</accession>
<dbReference type="AlphaFoldDB" id="A0A2Z7AQP6"/>
<evidence type="ECO:0000256" key="1">
    <source>
        <dbReference type="SAM" id="MobiDB-lite"/>
    </source>
</evidence>
<evidence type="ECO:0000313" key="3">
    <source>
        <dbReference type="Proteomes" id="UP000250235"/>
    </source>
</evidence>
<dbReference type="GO" id="GO:0016301">
    <property type="term" value="F:kinase activity"/>
    <property type="evidence" value="ECO:0007669"/>
    <property type="project" value="UniProtKB-KW"/>
</dbReference>
<evidence type="ECO:0000313" key="2">
    <source>
        <dbReference type="EMBL" id="KZV24135.1"/>
    </source>
</evidence>
<feature type="region of interest" description="Disordered" evidence="1">
    <location>
        <begin position="116"/>
        <end position="135"/>
    </location>
</feature>
<reference evidence="2 3" key="1">
    <citation type="journal article" date="2015" name="Proc. Natl. Acad. Sci. U.S.A.">
        <title>The resurrection genome of Boea hygrometrica: A blueprint for survival of dehydration.</title>
        <authorList>
            <person name="Xiao L."/>
            <person name="Yang G."/>
            <person name="Zhang L."/>
            <person name="Yang X."/>
            <person name="Zhao S."/>
            <person name="Ji Z."/>
            <person name="Zhou Q."/>
            <person name="Hu M."/>
            <person name="Wang Y."/>
            <person name="Chen M."/>
            <person name="Xu Y."/>
            <person name="Jin H."/>
            <person name="Xiao X."/>
            <person name="Hu G."/>
            <person name="Bao F."/>
            <person name="Hu Y."/>
            <person name="Wan P."/>
            <person name="Li L."/>
            <person name="Deng X."/>
            <person name="Kuang T."/>
            <person name="Xiang C."/>
            <person name="Zhu J.K."/>
            <person name="Oliver M.J."/>
            <person name="He Y."/>
        </authorList>
    </citation>
    <scope>NUCLEOTIDE SEQUENCE [LARGE SCALE GENOMIC DNA]</scope>
    <source>
        <strain evidence="3">cv. XS01</strain>
    </source>
</reference>
<name>A0A2Z7AQP6_9LAMI</name>
<keyword evidence="3" id="KW-1185">Reference proteome</keyword>